<evidence type="ECO:0000313" key="1">
    <source>
        <dbReference type="EMBL" id="MBW76465.1"/>
    </source>
</evidence>
<protein>
    <submittedName>
        <fullName evidence="1">Putative secreted protein</fullName>
    </submittedName>
</protein>
<accession>A0A2M4DG06</accession>
<dbReference type="EMBL" id="GGFL01012287">
    <property type="protein sequence ID" value="MBW76465.1"/>
    <property type="molecule type" value="Transcribed_RNA"/>
</dbReference>
<reference evidence="1" key="1">
    <citation type="submission" date="2018-01" db="EMBL/GenBank/DDBJ databases">
        <title>An insight into the sialome of Amazonian anophelines.</title>
        <authorList>
            <person name="Ribeiro J.M."/>
            <person name="Scarpassa V."/>
            <person name="Calvo E."/>
        </authorList>
    </citation>
    <scope>NUCLEOTIDE SEQUENCE</scope>
</reference>
<sequence length="71" mass="7863">MRVATALANLTTLGTGHATKDHTEEKNRTFAIRAVVGSLGSVRCEFMSIRIPGKGHLVVWIAKRRSYNPRN</sequence>
<dbReference type="AlphaFoldDB" id="A0A2M4DG06"/>
<organism evidence="1">
    <name type="scientific">Anopheles darlingi</name>
    <name type="common">Mosquito</name>
    <dbReference type="NCBI Taxonomy" id="43151"/>
    <lineage>
        <taxon>Eukaryota</taxon>
        <taxon>Metazoa</taxon>
        <taxon>Ecdysozoa</taxon>
        <taxon>Arthropoda</taxon>
        <taxon>Hexapoda</taxon>
        <taxon>Insecta</taxon>
        <taxon>Pterygota</taxon>
        <taxon>Neoptera</taxon>
        <taxon>Endopterygota</taxon>
        <taxon>Diptera</taxon>
        <taxon>Nematocera</taxon>
        <taxon>Culicoidea</taxon>
        <taxon>Culicidae</taxon>
        <taxon>Anophelinae</taxon>
        <taxon>Anopheles</taxon>
    </lineage>
</organism>
<proteinExistence type="predicted"/>
<name>A0A2M4DG06_ANODA</name>